<evidence type="ECO:0000313" key="3">
    <source>
        <dbReference type="Proteomes" id="UP000585474"/>
    </source>
</evidence>
<evidence type="ECO:0000313" key="2">
    <source>
        <dbReference type="EMBL" id="GFZ19573.1"/>
    </source>
</evidence>
<reference evidence="2 3" key="1">
    <citation type="submission" date="2019-07" db="EMBL/GenBank/DDBJ databases">
        <title>De Novo Assembly of kiwifruit Actinidia rufa.</title>
        <authorList>
            <person name="Sugita-Konishi S."/>
            <person name="Sato K."/>
            <person name="Mori E."/>
            <person name="Abe Y."/>
            <person name="Kisaki G."/>
            <person name="Hamano K."/>
            <person name="Suezawa K."/>
            <person name="Otani M."/>
            <person name="Fukuda T."/>
            <person name="Manabe T."/>
            <person name="Gomi K."/>
            <person name="Tabuchi M."/>
            <person name="Akimitsu K."/>
            <person name="Kataoka I."/>
        </authorList>
    </citation>
    <scope>NUCLEOTIDE SEQUENCE [LARGE SCALE GENOMIC DNA]</scope>
    <source>
        <strain evidence="3">cv. Fuchu</strain>
    </source>
</reference>
<accession>A0A7J0H8Z2</accession>
<gene>
    <name evidence="2" type="ORF">Acr_28g0002780</name>
</gene>
<dbReference type="AlphaFoldDB" id="A0A7J0H8Z2"/>
<dbReference type="EMBL" id="BJWL01000028">
    <property type="protein sequence ID" value="GFZ19573.1"/>
    <property type="molecule type" value="Genomic_DNA"/>
</dbReference>
<proteinExistence type="predicted"/>
<protein>
    <submittedName>
        <fullName evidence="2">Uncharacterized protein</fullName>
    </submittedName>
</protein>
<organism evidence="2 3">
    <name type="scientific">Actinidia rufa</name>
    <dbReference type="NCBI Taxonomy" id="165716"/>
    <lineage>
        <taxon>Eukaryota</taxon>
        <taxon>Viridiplantae</taxon>
        <taxon>Streptophyta</taxon>
        <taxon>Embryophyta</taxon>
        <taxon>Tracheophyta</taxon>
        <taxon>Spermatophyta</taxon>
        <taxon>Magnoliopsida</taxon>
        <taxon>eudicotyledons</taxon>
        <taxon>Gunneridae</taxon>
        <taxon>Pentapetalae</taxon>
        <taxon>asterids</taxon>
        <taxon>Ericales</taxon>
        <taxon>Actinidiaceae</taxon>
        <taxon>Actinidia</taxon>
    </lineage>
</organism>
<name>A0A7J0H8Z2_9ERIC</name>
<dbReference type="Proteomes" id="UP000585474">
    <property type="component" value="Unassembled WGS sequence"/>
</dbReference>
<keyword evidence="3" id="KW-1185">Reference proteome</keyword>
<evidence type="ECO:0000256" key="1">
    <source>
        <dbReference type="SAM" id="MobiDB-lite"/>
    </source>
</evidence>
<comment type="caution">
    <text evidence="2">The sequence shown here is derived from an EMBL/GenBank/DDBJ whole genome shotgun (WGS) entry which is preliminary data.</text>
</comment>
<feature type="compositionally biased region" description="Basic and acidic residues" evidence="1">
    <location>
        <begin position="1"/>
        <end position="21"/>
    </location>
</feature>
<sequence length="161" mass="17189">MGRKVGEEEMGHEVGTGHEAGEAGMGEVGEVEKGMEDEAEKATGMGAQRIHTHAIEAKTPEWAPVITPAAVERVDIGVNTKSPAALPSEWASNPTQPAVINVRSDVDAPVLTTQPRNPRRKLSLVANPWPVPAAGAPRARVRHTLEPRRRWSTACAIFAAP</sequence>
<feature type="region of interest" description="Disordered" evidence="1">
    <location>
        <begin position="1"/>
        <end position="29"/>
    </location>
</feature>